<dbReference type="PRINTS" id="PR00509">
    <property type="entry name" value="PGMPMM"/>
</dbReference>
<sequence length="458" mass="49221">MRSREAVSNVIKAYDVRGVVGEDIDADFIRDVGAAFGRLMRNESAEQVVIGHDMRPSSPELARAFAEGVTSQGVNAVMIGLSSTDQLYFASGELDCPGAMFTASHNPAEYNGIKLCRSGARPVGQATGLADIIDMLVEGVPAYEGEAGAISERATLEAYGQYLRNLVDLSSIRHLKVAVDAANGMAGYTVPEVFKGLNLDIEDLYFELDGTFPNHEANPLDPKNLVDLQAFTPEVGADIGLAFDGDADRCFVVDELGQPVSPSAICAIVAQRYLERKPGSTIIHNLITSKTVPDIIREHGGTPVRTRVGHSFIKAQMAEHGAVFGGEHSAHYYFQEFFNADSGILAAMHVLAALGGQDKPLSELMAEYTRYAASGEINSKLDSAEAQAERAQAVLDAFADRAESVDELDGFTVELKGTPAWFNVRASNTEPLLRLNVEAPTQDEVDALVSEILAIIRA</sequence>
<evidence type="ECO:0000256" key="6">
    <source>
        <dbReference type="ARBA" id="ARBA00023235"/>
    </source>
</evidence>
<evidence type="ECO:0000259" key="8">
    <source>
        <dbReference type="Pfam" id="PF02878"/>
    </source>
</evidence>
<dbReference type="Gene3D" id="3.40.120.10">
    <property type="entry name" value="Alpha-D-Glucose-1,6-Bisphosphate, subunit A, domain 3"/>
    <property type="match status" value="3"/>
</dbReference>
<name>A0A3G6IYT4_9CORY</name>
<feature type="domain" description="Alpha-D-phosphohexomutase alpha/beta/alpha" evidence="9">
    <location>
        <begin position="158"/>
        <end position="257"/>
    </location>
</feature>
<dbReference type="NCBIfam" id="NF007088">
    <property type="entry name" value="PRK09542.1"/>
    <property type="match status" value="1"/>
</dbReference>
<dbReference type="OrthoDB" id="9803322at2"/>
<proteinExistence type="inferred from homology"/>
<dbReference type="InterPro" id="IPR036900">
    <property type="entry name" value="A-D-PHexomutase_C_sf"/>
</dbReference>
<dbReference type="InterPro" id="IPR005844">
    <property type="entry name" value="A-D-PHexomutase_a/b/a-I"/>
</dbReference>
<dbReference type="Pfam" id="PF02878">
    <property type="entry name" value="PGM_PMM_I"/>
    <property type="match status" value="1"/>
</dbReference>
<evidence type="ECO:0000313" key="12">
    <source>
        <dbReference type="Proteomes" id="UP000271587"/>
    </source>
</evidence>
<feature type="domain" description="Alpha-D-phosphohexomutase alpha/beta/alpha" evidence="8">
    <location>
        <begin position="11"/>
        <end position="127"/>
    </location>
</feature>
<evidence type="ECO:0000259" key="7">
    <source>
        <dbReference type="Pfam" id="PF00408"/>
    </source>
</evidence>
<feature type="domain" description="Alpha-D-phosphohexomutase alpha/beta/alpha" evidence="10">
    <location>
        <begin position="263"/>
        <end position="371"/>
    </location>
</feature>
<reference evidence="11 12" key="1">
    <citation type="submission" date="2018-11" db="EMBL/GenBank/DDBJ databases">
        <authorList>
            <person name="Kleinhagauer T."/>
            <person name="Glaeser S.P."/>
            <person name="Spergser J."/>
            <person name="Ruckert C."/>
            <person name="Kaempfer P."/>
            <person name="Busse H.-J."/>
        </authorList>
    </citation>
    <scope>NUCLEOTIDE SEQUENCE [LARGE SCALE GENOMIC DNA]</scope>
    <source>
        <strain evidence="11 12">W8</strain>
    </source>
</reference>
<evidence type="ECO:0000256" key="5">
    <source>
        <dbReference type="ARBA" id="ARBA00022842"/>
    </source>
</evidence>
<dbReference type="InterPro" id="IPR005846">
    <property type="entry name" value="A-D-PHexomutase_a/b/a-III"/>
</dbReference>
<dbReference type="PANTHER" id="PTHR43771">
    <property type="entry name" value="PHOSPHOMANNOMUTASE"/>
    <property type="match status" value="1"/>
</dbReference>
<dbReference type="CDD" id="cd03089">
    <property type="entry name" value="PMM_PGM"/>
    <property type="match status" value="1"/>
</dbReference>
<evidence type="ECO:0000259" key="10">
    <source>
        <dbReference type="Pfam" id="PF02880"/>
    </source>
</evidence>
<organism evidence="11 12">
    <name type="scientific">Corynebacterium gerontici</name>
    <dbReference type="NCBI Taxonomy" id="2079234"/>
    <lineage>
        <taxon>Bacteria</taxon>
        <taxon>Bacillati</taxon>
        <taxon>Actinomycetota</taxon>
        <taxon>Actinomycetes</taxon>
        <taxon>Mycobacteriales</taxon>
        <taxon>Corynebacteriaceae</taxon>
        <taxon>Corynebacterium</taxon>
    </lineage>
</organism>
<keyword evidence="3" id="KW-0597">Phosphoprotein</keyword>
<keyword evidence="12" id="KW-1185">Reference proteome</keyword>
<dbReference type="GO" id="GO:0005975">
    <property type="term" value="P:carbohydrate metabolic process"/>
    <property type="evidence" value="ECO:0007669"/>
    <property type="project" value="InterPro"/>
</dbReference>
<keyword evidence="5" id="KW-0460">Magnesium</keyword>
<evidence type="ECO:0000256" key="1">
    <source>
        <dbReference type="ARBA" id="ARBA00001946"/>
    </source>
</evidence>
<dbReference type="Proteomes" id="UP000271587">
    <property type="component" value="Chromosome"/>
</dbReference>
<protein>
    <submittedName>
        <fullName evidence="11">Phosphomannomutase/phosphoglucomutase</fullName>
        <ecNumber evidence="11">5.4.2.2</ecNumber>
    </submittedName>
</protein>
<evidence type="ECO:0000256" key="2">
    <source>
        <dbReference type="ARBA" id="ARBA00010231"/>
    </source>
</evidence>
<evidence type="ECO:0000256" key="3">
    <source>
        <dbReference type="ARBA" id="ARBA00022553"/>
    </source>
</evidence>
<keyword evidence="4" id="KW-0479">Metal-binding</keyword>
<evidence type="ECO:0000256" key="4">
    <source>
        <dbReference type="ARBA" id="ARBA00022723"/>
    </source>
</evidence>
<keyword evidence="6 11" id="KW-0413">Isomerase</keyword>
<dbReference type="InterPro" id="IPR016055">
    <property type="entry name" value="A-D-PHexomutase_a/b/a-I/II/III"/>
</dbReference>
<dbReference type="Pfam" id="PF00408">
    <property type="entry name" value="PGM_PMM_IV"/>
    <property type="match status" value="1"/>
</dbReference>
<evidence type="ECO:0000259" key="9">
    <source>
        <dbReference type="Pfam" id="PF02879"/>
    </source>
</evidence>
<feature type="domain" description="Alpha-D-phosphohexomutase C-terminal" evidence="7">
    <location>
        <begin position="376"/>
        <end position="453"/>
    </location>
</feature>
<dbReference type="Pfam" id="PF02880">
    <property type="entry name" value="PGM_PMM_III"/>
    <property type="match status" value="1"/>
</dbReference>
<dbReference type="RefSeq" id="WP_123933345.1">
    <property type="nucleotide sequence ID" value="NZ_CP033897.1"/>
</dbReference>
<dbReference type="Gene3D" id="3.30.310.50">
    <property type="entry name" value="Alpha-D-phosphohexomutase, C-terminal domain"/>
    <property type="match status" value="1"/>
</dbReference>
<accession>A0A3G6IYT4</accession>
<dbReference type="InterPro" id="IPR005841">
    <property type="entry name" value="Alpha-D-phosphohexomutase_SF"/>
</dbReference>
<dbReference type="GO" id="GO:0046872">
    <property type="term" value="F:metal ion binding"/>
    <property type="evidence" value="ECO:0007669"/>
    <property type="project" value="UniProtKB-KW"/>
</dbReference>
<dbReference type="SUPFAM" id="SSF53738">
    <property type="entry name" value="Phosphoglucomutase, first 3 domains"/>
    <property type="match status" value="3"/>
</dbReference>
<dbReference type="GO" id="GO:0004614">
    <property type="term" value="F:phosphoglucomutase activity"/>
    <property type="evidence" value="ECO:0007669"/>
    <property type="project" value="UniProtKB-EC"/>
</dbReference>
<evidence type="ECO:0000313" key="11">
    <source>
        <dbReference type="EMBL" id="AZA10862.1"/>
    </source>
</evidence>
<dbReference type="Pfam" id="PF02879">
    <property type="entry name" value="PGM_PMM_II"/>
    <property type="match status" value="1"/>
</dbReference>
<gene>
    <name evidence="11" type="primary">algC</name>
    <name evidence="11" type="ORF">CGERO_02690</name>
</gene>
<comment type="similarity">
    <text evidence="2">Belongs to the phosphohexose mutase family.</text>
</comment>
<dbReference type="InterPro" id="IPR005843">
    <property type="entry name" value="A-D-PHexomutase_C"/>
</dbReference>
<dbReference type="AlphaFoldDB" id="A0A3G6IYT4"/>
<dbReference type="EC" id="5.4.2.2" evidence="11"/>
<comment type="cofactor">
    <cofactor evidence="1">
        <name>Mg(2+)</name>
        <dbReference type="ChEBI" id="CHEBI:18420"/>
    </cofactor>
</comment>
<dbReference type="SUPFAM" id="SSF55957">
    <property type="entry name" value="Phosphoglucomutase, C-terminal domain"/>
    <property type="match status" value="1"/>
</dbReference>
<dbReference type="EMBL" id="CP033897">
    <property type="protein sequence ID" value="AZA10862.1"/>
    <property type="molecule type" value="Genomic_DNA"/>
</dbReference>
<dbReference type="InterPro" id="IPR005845">
    <property type="entry name" value="A-D-PHexomutase_a/b/a-II"/>
</dbReference>
<dbReference type="KEGG" id="cgk:CGERO_02690"/>
<dbReference type="PANTHER" id="PTHR43771:SF1">
    <property type="entry name" value="PHOSPHOMANNOMUTASE"/>
    <property type="match status" value="1"/>
</dbReference>